<accession>A0A177B0C5</accession>
<protein>
    <submittedName>
        <fullName evidence="1">Uncharacterized protein</fullName>
    </submittedName>
</protein>
<evidence type="ECO:0000313" key="2">
    <source>
        <dbReference type="Proteomes" id="UP000078046"/>
    </source>
</evidence>
<dbReference type="OrthoDB" id="20681at2759"/>
<keyword evidence="2" id="KW-1185">Reference proteome</keyword>
<comment type="caution">
    <text evidence="1">The sequence shown here is derived from an EMBL/GenBank/DDBJ whole genome shotgun (WGS) entry which is preliminary data.</text>
</comment>
<dbReference type="EMBL" id="LWCA01000588">
    <property type="protein sequence ID" value="OAF67729.1"/>
    <property type="molecule type" value="Genomic_DNA"/>
</dbReference>
<name>A0A177B0C5_9BILA</name>
<dbReference type="AlphaFoldDB" id="A0A177B0C5"/>
<dbReference type="Proteomes" id="UP000078046">
    <property type="component" value="Unassembled WGS sequence"/>
</dbReference>
<sequence length="77" mass="8856">MYLASNSIKPEIMKTNRALSLFNMLNAENRNIGCALIPSIDHVLNEDDFYKAPQIVENPIIEDISLDRINHELKKMK</sequence>
<organism evidence="1 2">
    <name type="scientific">Intoshia linei</name>
    <dbReference type="NCBI Taxonomy" id="1819745"/>
    <lineage>
        <taxon>Eukaryota</taxon>
        <taxon>Metazoa</taxon>
        <taxon>Spiralia</taxon>
        <taxon>Lophotrochozoa</taxon>
        <taxon>Mesozoa</taxon>
        <taxon>Orthonectida</taxon>
        <taxon>Rhopaluridae</taxon>
        <taxon>Intoshia</taxon>
    </lineage>
</organism>
<evidence type="ECO:0000313" key="1">
    <source>
        <dbReference type="EMBL" id="OAF67729.1"/>
    </source>
</evidence>
<dbReference type="InterPro" id="IPR036748">
    <property type="entry name" value="MTH938-like_sf"/>
</dbReference>
<reference evidence="1 2" key="1">
    <citation type="submission" date="2016-04" db="EMBL/GenBank/DDBJ databases">
        <title>The genome of Intoshia linei affirms orthonectids as highly simplified spiralians.</title>
        <authorList>
            <person name="Mikhailov K.V."/>
            <person name="Slusarev G.S."/>
            <person name="Nikitin M.A."/>
            <person name="Logacheva M.D."/>
            <person name="Penin A."/>
            <person name="Aleoshin V."/>
            <person name="Panchin Y.V."/>
        </authorList>
    </citation>
    <scope>NUCLEOTIDE SEQUENCE [LARGE SCALE GENOMIC DNA]</scope>
    <source>
        <strain evidence="1">Intl2013</strain>
        <tissue evidence="1">Whole animal</tissue>
    </source>
</reference>
<proteinExistence type="predicted"/>
<dbReference type="Gene3D" id="3.40.1230.10">
    <property type="entry name" value="MTH938-like"/>
    <property type="match status" value="1"/>
</dbReference>
<gene>
    <name evidence="1" type="ORF">A3Q56_04545</name>
</gene>
<dbReference type="SUPFAM" id="SSF64076">
    <property type="entry name" value="MTH938-like"/>
    <property type="match status" value="1"/>
</dbReference>